<evidence type="ECO:0000259" key="8">
    <source>
        <dbReference type="PROSITE" id="PS50110"/>
    </source>
</evidence>
<name>A0ABD4TLS9_9EURY</name>
<dbReference type="PROSITE" id="PS50113">
    <property type="entry name" value="PAC"/>
    <property type="match status" value="1"/>
</dbReference>
<feature type="domain" description="PAC" evidence="10">
    <location>
        <begin position="226"/>
        <end position="278"/>
    </location>
</feature>
<feature type="domain" description="Histidine kinase" evidence="7">
    <location>
        <begin position="383"/>
        <end position="481"/>
    </location>
</feature>
<dbReference type="GO" id="GO:0004673">
    <property type="term" value="F:protein histidine kinase activity"/>
    <property type="evidence" value="ECO:0007669"/>
    <property type="project" value="UniProtKB-EC"/>
</dbReference>
<dbReference type="InterPro" id="IPR000700">
    <property type="entry name" value="PAS-assoc_C"/>
</dbReference>
<evidence type="ECO:0000259" key="11">
    <source>
        <dbReference type="PROSITE" id="PS50835"/>
    </source>
</evidence>
<comment type="catalytic activity">
    <reaction evidence="1">
        <text>ATP + protein L-histidine = ADP + protein N-phospho-L-histidine.</text>
        <dbReference type="EC" id="2.7.13.3"/>
    </reaction>
</comment>
<evidence type="ECO:0000256" key="4">
    <source>
        <dbReference type="ARBA" id="ARBA00022679"/>
    </source>
</evidence>
<dbReference type="PANTHER" id="PTHR43304:SF1">
    <property type="entry name" value="PAC DOMAIN-CONTAINING PROTEIN"/>
    <property type="match status" value="1"/>
</dbReference>
<dbReference type="InterPro" id="IPR011006">
    <property type="entry name" value="CheY-like_superfamily"/>
</dbReference>
<reference evidence="12 13" key="1">
    <citation type="submission" date="2019-08" db="EMBL/GenBank/DDBJ databases">
        <authorList>
            <person name="Chen S.-C."/>
            <person name="Lai M.-C."/>
            <person name="You Y.-T."/>
        </authorList>
    </citation>
    <scope>NUCLEOTIDE SEQUENCE [LARGE SCALE GENOMIC DNA]</scope>
    <source>
        <strain evidence="12 13">P2F9704a</strain>
    </source>
</reference>
<comment type="caution">
    <text evidence="12">The sequence shown here is derived from an EMBL/GenBank/DDBJ whole genome shotgun (WGS) entry which is preliminary data.</text>
</comment>
<dbReference type="InterPro" id="IPR000014">
    <property type="entry name" value="PAS"/>
</dbReference>
<dbReference type="PANTHER" id="PTHR43304">
    <property type="entry name" value="PHYTOCHROME-LIKE PROTEIN CPH1"/>
    <property type="match status" value="1"/>
</dbReference>
<dbReference type="PROSITE" id="PS50835">
    <property type="entry name" value="IG_LIKE"/>
    <property type="match status" value="1"/>
</dbReference>
<dbReference type="PROSITE" id="PS50110">
    <property type="entry name" value="RESPONSE_REGULATORY"/>
    <property type="match status" value="1"/>
</dbReference>
<dbReference type="Proteomes" id="UP001524383">
    <property type="component" value="Unassembled WGS sequence"/>
</dbReference>
<evidence type="ECO:0000313" key="13">
    <source>
        <dbReference type="Proteomes" id="UP001524383"/>
    </source>
</evidence>
<dbReference type="SMART" id="SM00448">
    <property type="entry name" value="REC"/>
    <property type="match status" value="1"/>
</dbReference>
<dbReference type="CDD" id="cd00156">
    <property type="entry name" value="REC"/>
    <property type="match status" value="1"/>
</dbReference>
<evidence type="ECO:0000259" key="9">
    <source>
        <dbReference type="PROSITE" id="PS50112"/>
    </source>
</evidence>
<dbReference type="Gene3D" id="3.30.450.20">
    <property type="entry name" value="PAS domain"/>
    <property type="match status" value="1"/>
</dbReference>
<dbReference type="Pfam" id="PF00072">
    <property type="entry name" value="Response_reg"/>
    <property type="match status" value="1"/>
</dbReference>
<comment type="caution">
    <text evidence="6">Lacks conserved residue(s) required for the propagation of feature annotation.</text>
</comment>
<keyword evidence="3" id="KW-0597">Phosphoprotein</keyword>
<evidence type="ECO:0000256" key="3">
    <source>
        <dbReference type="ARBA" id="ARBA00022553"/>
    </source>
</evidence>
<evidence type="ECO:0000259" key="7">
    <source>
        <dbReference type="PROSITE" id="PS50109"/>
    </source>
</evidence>
<dbReference type="EMBL" id="VOTZ01000014">
    <property type="protein sequence ID" value="MCQ1538795.1"/>
    <property type="molecule type" value="Genomic_DNA"/>
</dbReference>
<dbReference type="PROSITE" id="PS50109">
    <property type="entry name" value="HIS_KIN"/>
    <property type="match status" value="1"/>
</dbReference>
<feature type="domain" description="PAS" evidence="9">
    <location>
        <begin position="169"/>
        <end position="223"/>
    </location>
</feature>
<evidence type="ECO:0000256" key="1">
    <source>
        <dbReference type="ARBA" id="ARBA00000085"/>
    </source>
</evidence>
<dbReference type="InterPro" id="IPR035965">
    <property type="entry name" value="PAS-like_dom_sf"/>
</dbReference>
<feature type="domain" description="Response regulatory" evidence="8">
    <location>
        <begin position="16"/>
        <end position="131"/>
    </location>
</feature>
<gene>
    <name evidence="12" type="ORF">FTO68_07330</name>
</gene>
<keyword evidence="13" id="KW-1185">Reference proteome</keyword>
<feature type="domain" description="Ig-like" evidence="11">
    <location>
        <begin position="381"/>
        <end position="467"/>
    </location>
</feature>
<dbReference type="SMART" id="SM00387">
    <property type="entry name" value="HATPase_c"/>
    <property type="match status" value="1"/>
</dbReference>
<dbReference type="InterPro" id="IPR013655">
    <property type="entry name" value="PAS_fold_3"/>
</dbReference>
<dbReference type="InterPro" id="IPR005467">
    <property type="entry name" value="His_kinase_dom"/>
</dbReference>
<dbReference type="Pfam" id="PF02518">
    <property type="entry name" value="HATPase_c"/>
    <property type="match status" value="1"/>
</dbReference>
<dbReference type="InterPro" id="IPR003594">
    <property type="entry name" value="HATPase_dom"/>
</dbReference>
<dbReference type="CDD" id="cd00075">
    <property type="entry name" value="HATPase"/>
    <property type="match status" value="1"/>
</dbReference>
<organism evidence="12 13">
    <name type="scientific">Methanocalculus taiwanensis</name>
    <dbReference type="NCBI Taxonomy" id="106207"/>
    <lineage>
        <taxon>Archaea</taxon>
        <taxon>Methanobacteriati</taxon>
        <taxon>Methanobacteriota</taxon>
        <taxon>Stenosarchaea group</taxon>
        <taxon>Methanomicrobia</taxon>
        <taxon>Methanomicrobiales</taxon>
        <taxon>Methanocalculaceae</taxon>
        <taxon>Methanocalculus</taxon>
    </lineage>
</organism>
<evidence type="ECO:0000256" key="5">
    <source>
        <dbReference type="ARBA" id="ARBA00022777"/>
    </source>
</evidence>
<accession>A0ABD4TLS9</accession>
<dbReference type="CDD" id="cd00130">
    <property type="entry name" value="PAS"/>
    <property type="match status" value="1"/>
</dbReference>
<dbReference type="SUPFAM" id="SSF55785">
    <property type="entry name" value="PYP-like sensor domain (PAS domain)"/>
    <property type="match status" value="1"/>
</dbReference>
<dbReference type="SUPFAM" id="SSF52172">
    <property type="entry name" value="CheY-like"/>
    <property type="match status" value="1"/>
</dbReference>
<dbReference type="InterPro" id="IPR052162">
    <property type="entry name" value="Sensor_kinase/Photoreceptor"/>
</dbReference>
<sequence length="492" mass="54865">MAEICRGNKMTNLPLNILYVDGDFGFCESGRSFFEGREEINLTTVQNAEVALQILAKQRFEGIISEYRLPGMDGISFLQQLREGGERTPFIFFTAEGGEELLIDALNGGAALFIRKGKNPESGFAALSIAILSVLTRREEQEEQKGKRTVQSSAPGSTIPAAFFQCLPDESRSLCAITPGIYSLSGYQAGDLISELHPGYNGLIHHEDRAAVFDTVQNAVSSGEPWICSYRILHRDGSIRWVQERGGAAIGDDGIISCLEGCIIDRTEEKRAEEAVHSAKRKLQSLLSTTRHDILNEIMALEGYLDFAEKLSVDPKQSGYLHEVKRRAAAIERQIELTRAFDRLGIEPPTWQELSAIINGINSHRLPIVQKCDRYRVLADPLIRNVFSHLMENTIRYAGEGSIITITCKEEDDHLVITWEDDGPGIPDDQKEKIFRRKIGKENSFGLHICREILAINGSTITETGTFQKGARFEIHLPHGTYQKSTGRKEPD</sequence>
<dbReference type="InterPro" id="IPR001789">
    <property type="entry name" value="Sig_transdc_resp-reg_receiver"/>
</dbReference>
<dbReference type="Pfam" id="PF08447">
    <property type="entry name" value="PAS_3"/>
    <property type="match status" value="1"/>
</dbReference>
<evidence type="ECO:0000259" key="10">
    <source>
        <dbReference type="PROSITE" id="PS50113"/>
    </source>
</evidence>
<dbReference type="NCBIfam" id="TIGR00229">
    <property type="entry name" value="sensory_box"/>
    <property type="match status" value="1"/>
</dbReference>
<evidence type="ECO:0000256" key="6">
    <source>
        <dbReference type="PROSITE-ProRule" id="PRU00169"/>
    </source>
</evidence>
<dbReference type="InterPro" id="IPR036890">
    <property type="entry name" value="HATPase_C_sf"/>
</dbReference>
<dbReference type="Gene3D" id="3.40.50.2300">
    <property type="match status" value="1"/>
</dbReference>
<evidence type="ECO:0000313" key="12">
    <source>
        <dbReference type="EMBL" id="MCQ1538795.1"/>
    </source>
</evidence>
<dbReference type="PROSITE" id="PS50112">
    <property type="entry name" value="PAS"/>
    <property type="match status" value="1"/>
</dbReference>
<protein>
    <recommendedName>
        <fullName evidence="2">histidine kinase</fullName>
        <ecNumber evidence="2">2.7.13.3</ecNumber>
    </recommendedName>
</protein>
<evidence type="ECO:0000256" key="2">
    <source>
        <dbReference type="ARBA" id="ARBA00012438"/>
    </source>
</evidence>
<keyword evidence="5" id="KW-0418">Kinase</keyword>
<proteinExistence type="predicted"/>
<dbReference type="SUPFAM" id="SSF55874">
    <property type="entry name" value="ATPase domain of HSP90 chaperone/DNA topoisomerase II/histidine kinase"/>
    <property type="match status" value="1"/>
</dbReference>
<keyword evidence="4" id="KW-0808">Transferase</keyword>
<dbReference type="AlphaFoldDB" id="A0ABD4TLS9"/>
<dbReference type="EC" id="2.7.13.3" evidence="2"/>
<dbReference type="InterPro" id="IPR007110">
    <property type="entry name" value="Ig-like_dom"/>
</dbReference>
<dbReference type="Gene3D" id="3.30.565.10">
    <property type="entry name" value="Histidine kinase-like ATPase, C-terminal domain"/>
    <property type="match status" value="1"/>
</dbReference>